<evidence type="ECO:0000256" key="8">
    <source>
        <dbReference type="SAM" id="Phobius"/>
    </source>
</evidence>
<keyword evidence="5 8" id="KW-0812">Transmembrane</keyword>
<sequence>MIASTIQKNLSKTLFLLFLIIYISINSRWIFVYRNEGLFDIDESAYLMMAVKNYYAYVHGGLRLWFSSVEAPNAASPLTSALASLLFIVTGPRVAFGIYIPLLACLATVVAVYYIAKQSSIQRVAEISALVVATTPLLVNYSRSFHFAIPATACTTVALLCLIKSQQAKRWPWIIAFGFFVGLMPLARTMTLAFIPCLGLAAFVYVAASPDERLARIGRLLVAGAVASATALTWLLLNGKYVAEYLFNFGYGARAAEFGPKLSFVGSVIYMIQIFLDQVYAPHFIVISVGITISIFLFLKNLLCADRNEWLSKYASSPITPVSIFVFFSFLILSSSQNKGTAFIAPLLPPTIFLSTWAIFRLNDNRFYGIAVASALAFISMYAFIPMVDLNSETSTRTTHWLPFYGKVVYSDGSGTMQGYEAAFGINTAEPGKALPPETAEAWNQINQDTLDAIKPFIGATRAVAFGFRNAVYNVNTLGLTNSLRGQPPLNLSQIEPLITGESAEGYLAWFASGPAAPACVLLSSPGEKGEFPPYVNTVLVESAAKQSGFVAAQTLSMPSGRVVTIWRRPC</sequence>
<evidence type="ECO:0000256" key="5">
    <source>
        <dbReference type="ARBA" id="ARBA00022692"/>
    </source>
</evidence>
<feature type="transmembrane region" description="Helical" evidence="8">
    <location>
        <begin position="258"/>
        <end position="276"/>
    </location>
</feature>
<feature type="domain" description="Glycosyltransferase RgtA/B/C/D-like" evidence="9">
    <location>
        <begin position="76"/>
        <end position="231"/>
    </location>
</feature>
<feature type="transmembrane region" description="Helical" evidence="8">
    <location>
        <begin position="220"/>
        <end position="237"/>
    </location>
</feature>
<feature type="transmembrane region" description="Helical" evidence="8">
    <location>
        <begin position="340"/>
        <end position="360"/>
    </location>
</feature>
<feature type="transmembrane region" description="Helical" evidence="8">
    <location>
        <begin position="175"/>
        <end position="208"/>
    </location>
</feature>
<dbReference type="AlphaFoldDB" id="A0A2Z4YLW4"/>
<dbReference type="GO" id="GO:0005886">
    <property type="term" value="C:plasma membrane"/>
    <property type="evidence" value="ECO:0007669"/>
    <property type="project" value="UniProtKB-SubCell"/>
</dbReference>
<dbReference type="EMBL" id="CP030760">
    <property type="protein sequence ID" value="AXA41382.1"/>
    <property type="molecule type" value="Genomic_DNA"/>
</dbReference>
<evidence type="ECO:0000313" key="10">
    <source>
        <dbReference type="EMBL" id="AXA41382.1"/>
    </source>
</evidence>
<keyword evidence="6 8" id="KW-1133">Transmembrane helix</keyword>
<proteinExistence type="predicted"/>
<dbReference type="Pfam" id="PF13231">
    <property type="entry name" value="PMT_2"/>
    <property type="match status" value="1"/>
</dbReference>
<evidence type="ECO:0000256" key="7">
    <source>
        <dbReference type="ARBA" id="ARBA00023136"/>
    </source>
</evidence>
<feature type="transmembrane region" description="Helical" evidence="8">
    <location>
        <begin position="282"/>
        <end position="303"/>
    </location>
</feature>
<keyword evidence="3 10" id="KW-0328">Glycosyltransferase</keyword>
<evidence type="ECO:0000313" key="11">
    <source>
        <dbReference type="Proteomes" id="UP000251166"/>
    </source>
</evidence>
<protein>
    <submittedName>
        <fullName evidence="10">Dolichyl-phosphate-mannose-protein mannosyltransferase family protein</fullName>
    </submittedName>
</protein>
<dbReference type="InterPro" id="IPR050297">
    <property type="entry name" value="LipidA_mod_glycosyltrf_83"/>
</dbReference>
<dbReference type="PANTHER" id="PTHR33908:SF11">
    <property type="entry name" value="MEMBRANE PROTEIN"/>
    <property type="match status" value="1"/>
</dbReference>
<keyword evidence="7 8" id="KW-0472">Membrane</keyword>
<name>A0A2Z4YLW4_RHILE</name>
<evidence type="ECO:0000256" key="3">
    <source>
        <dbReference type="ARBA" id="ARBA00022676"/>
    </source>
</evidence>
<gene>
    <name evidence="10" type="ORF">DLJ82_3816</name>
</gene>
<feature type="transmembrane region" description="Helical" evidence="8">
    <location>
        <begin position="12"/>
        <end position="31"/>
    </location>
</feature>
<keyword evidence="4 10" id="KW-0808">Transferase</keyword>
<feature type="transmembrane region" description="Helical" evidence="8">
    <location>
        <begin position="315"/>
        <end position="334"/>
    </location>
</feature>
<dbReference type="GO" id="GO:0016763">
    <property type="term" value="F:pentosyltransferase activity"/>
    <property type="evidence" value="ECO:0007669"/>
    <property type="project" value="TreeGrafter"/>
</dbReference>
<evidence type="ECO:0000256" key="2">
    <source>
        <dbReference type="ARBA" id="ARBA00022475"/>
    </source>
</evidence>
<organism evidence="10 11">
    <name type="scientific">Rhizobium leguminosarum</name>
    <dbReference type="NCBI Taxonomy" id="384"/>
    <lineage>
        <taxon>Bacteria</taxon>
        <taxon>Pseudomonadati</taxon>
        <taxon>Pseudomonadota</taxon>
        <taxon>Alphaproteobacteria</taxon>
        <taxon>Hyphomicrobiales</taxon>
        <taxon>Rhizobiaceae</taxon>
        <taxon>Rhizobium/Agrobacterium group</taxon>
        <taxon>Rhizobium</taxon>
    </lineage>
</organism>
<dbReference type="Proteomes" id="UP000251166">
    <property type="component" value="Chromosome"/>
</dbReference>
<evidence type="ECO:0000259" key="9">
    <source>
        <dbReference type="Pfam" id="PF13231"/>
    </source>
</evidence>
<keyword evidence="2" id="KW-1003">Cell membrane</keyword>
<dbReference type="GO" id="GO:0009103">
    <property type="term" value="P:lipopolysaccharide biosynthetic process"/>
    <property type="evidence" value="ECO:0007669"/>
    <property type="project" value="UniProtKB-ARBA"/>
</dbReference>
<reference evidence="10 11" key="1">
    <citation type="submission" date="2018-07" db="EMBL/GenBank/DDBJ databases">
        <title>Rhizobium leguminosarum strain:ATCC 14479 Genome sequencing and assembly.</title>
        <authorList>
            <person name="Chakraborty R."/>
        </authorList>
    </citation>
    <scope>NUCLEOTIDE SEQUENCE [LARGE SCALE GENOMIC DNA]</scope>
    <source>
        <strain evidence="10 11">ATCC 14479</strain>
    </source>
</reference>
<comment type="subcellular location">
    <subcellularLocation>
        <location evidence="1">Cell membrane</location>
        <topology evidence="1">Multi-pass membrane protein</topology>
    </subcellularLocation>
</comment>
<accession>A0A2Z4YLW4</accession>
<feature type="transmembrane region" description="Helical" evidence="8">
    <location>
        <begin position="367"/>
        <end position="385"/>
    </location>
</feature>
<feature type="transmembrane region" description="Helical" evidence="8">
    <location>
        <begin position="94"/>
        <end position="116"/>
    </location>
</feature>
<evidence type="ECO:0000256" key="1">
    <source>
        <dbReference type="ARBA" id="ARBA00004651"/>
    </source>
</evidence>
<dbReference type="PANTHER" id="PTHR33908">
    <property type="entry name" value="MANNOSYLTRANSFERASE YKCB-RELATED"/>
    <property type="match status" value="1"/>
</dbReference>
<evidence type="ECO:0000256" key="4">
    <source>
        <dbReference type="ARBA" id="ARBA00022679"/>
    </source>
</evidence>
<evidence type="ECO:0000256" key="6">
    <source>
        <dbReference type="ARBA" id="ARBA00022989"/>
    </source>
</evidence>
<dbReference type="InterPro" id="IPR038731">
    <property type="entry name" value="RgtA/B/C-like"/>
</dbReference>